<dbReference type="InterPro" id="IPR050536">
    <property type="entry name" value="DtxR_MntR_Metal-Reg"/>
</dbReference>
<evidence type="ECO:0000313" key="3">
    <source>
        <dbReference type="Proteomes" id="UP000198518"/>
    </source>
</evidence>
<dbReference type="InterPro" id="IPR036388">
    <property type="entry name" value="WH-like_DNA-bd_sf"/>
</dbReference>
<dbReference type="PROSITE" id="PS50944">
    <property type="entry name" value="HTH_DTXR"/>
    <property type="match status" value="1"/>
</dbReference>
<name>A0A1I0PG99_9EURY</name>
<dbReference type="InterPro" id="IPR036390">
    <property type="entry name" value="WH_DNA-bd_sf"/>
</dbReference>
<feature type="domain" description="HTH dtxR-type" evidence="1">
    <location>
        <begin position="1"/>
        <end position="67"/>
    </location>
</feature>
<dbReference type="InterPro" id="IPR022689">
    <property type="entry name" value="Iron_dep_repressor"/>
</dbReference>
<evidence type="ECO:0000313" key="2">
    <source>
        <dbReference type="EMBL" id="SEW12673.1"/>
    </source>
</evidence>
<dbReference type="InterPro" id="IPR022687">
    <property type="entry name" value="HTH_DTXR"/>
</dbReference>
<dbReference type="PANTHER" id="PTHR33238">
    <property type="entry name" value="IRON (METAL) DEPENDENT REPRESSOR, DTXR FAMILY"/>
    <property type="match status" value="1"/>
</dbReference>
<dbReference type="OrthoDB" id="266552at2157"/>
<dbReference type="Pfam" id="PF01325">
    <property type="entry name" value="Fe_dep_repress"/>
    <property type="match status" value="1"/>
</dbReference>
<dbReference type="EMBL" id="FOJA01000001">
    <property type="protein sequence ID" value="SEW12673.1"/>
    <property type="molecule type" value="Genomic_DNA"/>
</dbReference>
<dbReference type="GO" id="GO:0046914">
    <property type="term" value="F:transition metal ion binding"/>
    <property type="evidence" value="ECO:0007669"/>
    <property type="project" value="InterPro"/>
</dbReference>
<evidence type="ECO:0000259" key="1">
    <source>
        <dbReference type="PROSITE" id="PS50944"/>
    </source>
</evidence>
<dbReference type="STRING" id="355548.SAMN04487945_1626"/>
<reference evidence="2 3" key="1">
    <citation type="submission" date="2016-10" db="EMBL/GenBank/DDBJ databases">
        <authorList>
            <person name="de Groot N.N."/>
        </authorList>
    </citation>
    <scope>NUCLEOTIDE SEQUENCE [LARGE SCALE GENOMIC DNA]</scope>
    <source>
        <strain evidence="2 3">CGMCC 1.5337</strain>
    </source>
</reference>
<protein>
    <submittedName>
        <fullName evidence="2">Iron (Metal) dependent repressor, DtxR family</fullName>
    </submittedName>
</protein>
<organism evidence="2 3">
    <name type="scientific">Halobacterium jilantaiense</name>
    <dbReference type="NCBI Taxonomy" id="355548"/>
    <lineage>
        <taxon>Archaea</taxon>
        <taxon>Methanobacteriati</taxon>
        <taxon>Methanobacteriota</taxon>
        <taxon>Stenosarchaea group</taxon>
        <taxon>Halobacteria</taxon>
        <taxon>Halobacteriales</taxon>
        <taxon>Halobacteriaceae</taxon>
        <taxon>Halobacterium</taxon>
    </lineage>
</organism>
<dbReference type="RefSeq" id="WP_089668827.1">
    <property type="nucleotide sequence ID" value="NZ_FOJA01000001.1"/>
</dbReference>
<dbReference type="SMART" id="SM00529">
    <property type="entry name" value="HTH_DTXR"/>
    <property type="match status" value="1"/>
</dbReference>
<keyword evidence="3" id="KW-1185">Reference proteome</keyword>
<sequence length="144" mass="15550">MEPEVSAADGRYLAAVFAVGTVRDRPAETGDLAAALDVSPGTVTERLRDLASRDLVDYERYHGAELTETGEQVARELAWRRCLAENFLDGELDLTDADVDGIGRALSEDAAAALGDRVDHPCSEECGAPDDRFPECTVYSMASR</sequence>
<dbReference type="PANTHER" id="PTHR33238:SF7">
    <property type="entry name" value="IRON-DEPENDENT TRANSCRIPTIONAL REGULATOR"/>
    <property type="match status" value="1"/>
</dbReference>
<dbReference type="Gene3D" id="1.10.10.10">
    <property type="entry name" value="Winged helix-like DNA-binding domain superfamily/Winged helix DNA-binding domain"/>
    <property type="match status" value="1"/>
</dbReference>
<dbReference type="GO" id="GO:0003700">
    <property type="term" value="F:DNA-binding transcription factor activity"/>
    <property type="evidence" value="ECO:0007669"/>
    <property type="project" value="InterPro"/>
</dbReference>
<dbReference type="GO" id="GO:0003677">
    <property type="term" value="F:DNA binding"/>
    <property type="evidence" value="ECO:0007669"/>
    <property type="project" value="InterPro"/>
</dbReference>
<dbReference type="AlphaFoldDB" id="A0A1I0PG99"/>
<proteinExistence type="predicted"/>
<gene>
    <name evidence="2" type="ORF">SAMN04487945_1626</name>
</gene>
<dbReference type="SUPFAM" id="SSF46785">
    <property type="entry name" value="Winged helix' DNA-binding domain"/>
    <property type="match status" value="1"/>
</dbReference>
<dbReference type="Proteomes" id="UP000198518">
    <property type="component" value="Unassembled WGS sequence"/>
</dbReference>
<accession>A0A1I0PG99</accession>